<reference evidence="5" key="2">
    <citation type="submission" date="2020-05" db="EMBL/GenBank/DDBJ databases">
        <title>Complete genome sequence of Bradyrhizobium diazoefficiens XF10 isolated from soybean nodule.</title>
        <authorList>
            <person name="Noda R."/>
            <person name="Kakizaki K."/>
            <person name="Minamisawa K."/>
        </authorList>
    </citation>
    <scope>NUCLEOTIDE SEQUENCE</scope>
    <source>
        <strain evidence="5">XF10</strain>
    </source>
</reference>
<name>A0A809X7A2_9BRAD</name>
<proteinExistence type="predicted"/>
<reference evidence="3" key="1">
    <citation type="submission" date="2020-05" db="EMBL/GenBank/DDBJ databases">
        <title>Complete genome sequence of Bradyrhizobium diazoefficiens XF1 isolated from soybean nodule.</title>
        <authorList>
            <person name="Noda R."/>
            <person name="Kakizaki K."/>
            <person name="Minamisawa K."/>
        </authorList>
    </citation>
    <scope>NUCLEOTIDE SEQUENCE</scope>
    <source>
        <strain evidence="3">XF1</strain>
    </source>
</reference>
<dbReference type="Gene3D" id="3.40.50.1010">
    <property type="entry name" value="5'-nuclease"/>
    <property type="match status" value="1"/>
</dbReference>
<accession>A0A809X7A2</accession>
<organism evidence="3">
    <name type="scientific">Bradyrhizobium diazoefficiens</name>
    <dbReference type="NCBI Taxonomy" id="1355477"/>
    <lineage>
        <taxon>Bacteria</taxon>
        <taxon>Pseudomonadati</taxon>
        <taxon>Pseudomonadota</taxon>
        <taxon>Alphaproteobacteria</taxon>
        <taxon>Hyphomicrobiales</taxon>
        <taxon>Nitrobacteraceae</taxon>
        <taxon>Bradyrhizobium</taxon>
    </lineage>
</organism>
<evidence type="ECO:0000313" key="4">
    <source>
        <dbReference type="EMBL" id="BCE48383.1"/>
    </source>
</evidence>
<reference evidence="4" key="3">
    <citation type="submission" date="2020-05" db="EMBL/GenBank/DDBJ databases">
        <title>Complete genome sequence of Bradyrhizobium diazoefficiens XF4 isolated from soybean nodule.</title>
        <authorList>
            <person name="Noda R."/>
            <person name="Kakizaki K."/>
            <person name="Minamisawa K."/>
        </authorList>
    </citation>
    <scope>NUCLEOTIDE SEQUENCE</scope>
    <source>
        <strain evidence="4">XF4</strain>
    </source>
</reference>
<dbReference type="EMBL" id="AP023091">
    <property type="protein sequence ID" value="BCE22118.1"/>
    <property type="molecule type" value="Genomic_DNA"/>
</dbReference>
<dbReference type="Pfam" id="PF01936">
    <property type="entry name" value="NYN"/>
    <property type="match status" value="1"/>
</dbReference>
<dbReference type="EMBL" id="AP023099">
    <property type="protein sequence ID" value="BCE91899.1"/>
    <property type="molecule type" value="Genomic_DNA"/>
</dbReference>
<feature type="domain" description="NYN" evidence="2">
    <location>
        <begin position="44"/>
        <end position="197"/>
    </location>
</feature>
<evidence type="ECO:0000313" key="5">
    <source>
        <dbReference type="EMBL" id="BCE91899.1"/>
    </source>
</evidence>
<feature type="region of interest" description="Disordered" evidence="1">
    <location>
        <begin position="245"/>
        <end position="267"/>
    </location>
</feature>
<protein>
    <recommendedName>
        <fullName evidence="2">NYN domain-containing protein</fullName>
    </recommendedName>
</protein>
<dbReference type="CDD" id="cd18722">
    <property type="entry name" value="PIN_NicB-like"/>
    <property type="match status" value="1"/>
</dbReference>
<evidence type="ECO:0000313" key="3">
    <source>
        <dbReference type="EMBL" id="BCE22118.1"/>
    </source>
</evidence>
<dbReference type="InterPro" id="IPR021139">
    <property type="entry name" value="NYN"/>
</dbReference>
<evidence type="ECO:0000256" key="1">
    <source>
        <dbReference type="SAM" id="MobiDB-lite"/>
    </source>
</evidence>
<gene>
    <name evidence="5" type="ORF">XF10B_46970</name>
    <name evidence="3" type="ORF">XF1B_47990</name>
    <name evidence="4" type="ORF">XF4B_47320</name>
</gene>
<evidence type="ECO:0000259" key="2">
    <source>
        <dbReference type="Pfam" id="PF01936"/>
    </source>
</evidence>
<dbReference type="GO" id="GO:0004540">
    <property type="term" value="F:RNA nuclease activity"/>
    <property type="evidence" value="ECO:0007669"/>
    <property type="project" value="InterPro"/>
</dbReference>
<sequence length="267" mass="30020">MKESLTNPHFSTMFTPVIAEQVTASSPSVTADGVSISEPPQKARAALYVDGFNLYHAIDELGQPHLKWLNLFSLGSRILNRNKESLVKVRYCTALKPGDTDKNKRHREYITALKWFNVKVQQGHFIEDEMDCRKCGHAWDAPKEKETDVNIALLLFDDAYQDVFDVAYLLTADSDQGATARMLKRRFPKKRLVSVVPPGMDASKAIMTHADDRYTLNAGLIEECLLPAVELDARRGGAVAFQRPKEYHPPAGWVPPDKRPKKQNKAS</sequence>
<dbReference type="EMBL" id="AP023094">
    <property type="protein sequence ID" value="BCE48383.1"/>
    <property type="molecule type" value="Genomic_DNA"/>
</dbReference>
<dbReference type="AlphaFoldDB" id="A0A809X7A2"/>